<dbReference type="EMBL" id="CM055753">
    <property type="protein sequence ID" value="KAJ7991717.1"/>
    <property type="molecule type" value="Genomic_DNA"/>
</dbReference>
<reference evidence="1" key="1">
    <citation type="submission" date="2021-05" db="EMBL/GenBank/DDBJ databases">
        <authorList>
            <person name="Pan Q."/>
            <person name="Jouanno E."/>
            <person name="Zahm M."/>
            <person name="Klopp C."/>
            <person name="Cabau C."/>
            <person name="Louis A."/>
            <person name="Berthelot C."/>
            <person name="Parey E."/>
            <person name="Roest Crollius H."/>
            <person name="Montfort J."/>
            <person name="Robinson-Rechavi M."/>
            <person name="Bouchez O."/>
            <person name="Lampietro C."/>
            <person name="Lopez Roques C."/>
            <person name="Donnadieu C."/>
            <person name="Postlethwait J."/>
            <person name="Bobe J."/>
            <person name="Dillon D."/>
            <person name="Chandos A."/>
            <person name="von Hippel F."/>
            <person name="Guiguen Y."/>
        </authorList>
    </citation>
    <scope>NUCLEOTIDE SEQUENCE</scope>
    <source>
        <strain evidence="1">YG-Jan2019</strain>
    </source>
</reference>
<comment type="caution">
    <text evidence="1">The sequence shown here is derived from an EMBL/GenBank/DDBJ whole genome shotgun (WGS) entry which is preliminary data.</text>
</comment>
<evidence type="ECO:0000313" key="2">
    <source>
        <dbReference type="Proteomes" id="UP001157502"/>
    </source>
</evidence>
<organism evidence="1 2">
    <name type="scientific">Dallia pectoralis</name>
    <name type="common">Alaska blackfish</name>
    <dbReference type="NCBI Taxonomy" id="75939"/>
    <lineage>
        <taxon>Eukaryota</taxon>
        <taxon>Metazoa</taxon>
        <taxon>Chordata</taxon>
        <taxon>Craniata</taxon>
        <taxon>Vertebrata</taxon>
        <taxon>Euteleostomi</taxon>
        <taxon>Actinopterygii</taxon>
        <taxon>Neopterygii</taxon>
        <taxon>Teleostei</taxon>
        <taxon>Protacanthopterygii</taxon>
        <taxon>Esociformes</taxon>
        <taxon>Umbridae</taxon>
        <taxon>Dallia</taxon>
    </lineage>
</organism>
<dbReference type="Proteomes" id="UP001157502">
    <property type="component" value="Chromosome 26"/>
</dbReference>
<protein>
    <submittedName>
        <fullName evidence="1">Uncharacterized protein</fullName>
    </submittedName>
</protein>
<keyword evidence="2" id="KW-1185">Reference proteome</keyword>
<accession>A0ACC2FK34</accession>
<proteinExistence type="predicted"/>
<sequence>MSQLSISPDFRFRVGENGDERVAIFSSVAALLRPSSGFHAAPQTSGTFVVVVAPREEEEEGEEQFFFLQRHLSSQCLKERCIQYV</sequence>
<evidence type="ECO:0000313" key="1">
    <source>
        <dbReference type="EMBL" id="KAJ7991717.1"/>
    </source>
</evidence>
<name>A0ACC2FK34_DALPE</name>
<gene>
    <name evidence="1" type="ORF">DPEC_G00286770</name>
</gene>